<dbReference type="InterPro" id="IPR000700">
    <property type="entry name" value="PAS-assoc_C"/>
</dbReference>
<dbReference type="InterPro" id="IPR013656">
    <property type="entry name" value="PAS_4"/>
</dbReference>
<feature type="domain" description="GGDEF" evidence="4">
    <location>
        <begin position="297"/>
        <end position="430"/>
    </location>
</feature>
<dbReference type="SUPFAM" id="SSF55785">
    <property type="entry name" value="PYP-like sensor domain (PAS domain)"/>
    <property type="match status" value="2"/>
</dbReference>
<dbReference type="InterPro" id="IPR043128">
    <property type="entry name" value="Rev_trsase/Diguanyl_cyclase"/>
</dbReference>
<dbReference type="Pfam" id="PF08448">
    <property type="entry name" value="PAS_4"/>
    <property type="match status" value="1"/>
</dbReference>
<dbReference type="InterPro" id="IPR000014">
    <property type="entry name" value="PAS"/>
</dbReference>
<dbReference type="CDD" id="cd00130">
    <property type="entry name" value="PAS"/>
    <property type="match status" value="2"/>
</dbReference>
<dbReference type="InterPro" id="IPR029787">
    <property type="entry name" value="Nucleotide_cyclase"/>
</dbReference>
<dbReference type="Gene3D" id="3.30.70.270">
    <property type="match status" value="1"/>
</dbReference>
<dbReference type="Proteomes" id="UP000501991">
    <property type="component" value="Chromosome"/>
</dbReference>
<dbReference type="SUPFAM" id="SSF55073">
    <property type="entry name" value="Nucleotide cyclase"/>
    <property type="match status" value="1"/>
</dbReference>
<evidence type="ECO:0000259" key="4">
    <source>
        <dbReference type="PROSITE" id="PS50887"/>
    </source>
</evidence>
<protein>
    <submittedName>
        <fullName evidence="5">EAL domain-containing protein</fullName>
    </submittedName>
</protein>
<dbReference type="InterPro" id="IPR052155">
    <property type="entry name" value="Biofilm_reg_signaling"/>
</dbReference>
<dbReference type="Pfam" id="PF00563">
    <property type="entry name" value="EAL"/>
    <property type="match status" value="1"/>
</dbReference>
<evidence type="ECO:0000313" key="5">
    <source>
        <dbReference type="EMBL" id="QID17239.1"/>
    </source>
</evidence>
<dbReference type="Gene3D" id="3.30.450.20">
    <property type="entry name" value="PAS domain"/>
    <property type="match status" value="2"/>
</dbReference>
<dbReference type="NCBIfam" id="TIGR00254">
    <property type="entry name" value="GGDEF"/>
    <property type="match status" value="1"/>
</dbReference>
<keyword evidence="6" id="KW-1185">Reference proteome</keyword>
<reference evidence="5 6" key="1">
    <citation type="submission" date="2020-02" db="EMBL/GenBank/DDBJ databases">
        <title>Nitrogenibacter mangrovi gen. nov., sp. nov. isolated from mangrove sediment, a denitrifying betaproteobacterium.</title>
        <authorList>
            <person name="Liao H."/>
            <person name="Tian Y."/>
        </authorList>
    </citation>
    <scope>NUCLEOTIDE SEQUENCE [LARGE SCALE GENOMIC DNA]</scope>
    <source>
        <strain evidence="5 6">M9-3-2</strain>
    </source>
</reference>
<dbReference type="RefSeq" id="WP_173764404.1">
    <property type="nucleotide sequence ID" value="NZ_CP048836.1"/>
</dbReference>
<dbReference type="KEGG" id="azq:G3580_06020"/>
<dbReference type="EMBL" id="CP048836">
    <property type="protein sequence ID" value="QID17239.1"/>
    <property type="molecule type" value="Genomic_DNA"/>
</dbReference>
<dbReference type="InterPro" id="IPR001633">
    <property type="entry name" value="EAL_dom"/>
</dbReference>
<dbReference type="Gene3D" id="3.20.20.450">
    <property type="entry name" value="EAL domain"/>
    <property type="match status" value="1"/>
</dbReference>
<dbReference type="PANTHER" id="PTHR44757">
    <property type="entry name" value="DIGUANYLATE CYCLASE DGCP"/>
    <property type="match status" value="1"/>
</dbReference>
<dbReference type="PROSITE" id="PS50112">
    <property type="entry name" value="PAS"/>
    <property type="match status" value="2"/>
</dbReference>
<evidence type="ECO:0000313" key="6">
    <source>
        <dbReference type="Proteomes" id="UP000501991"/>
    </source>
</evidence>
<name>A0A6C1B2M8_9RHOO</name>
<evidence type="ECO:0000259" key="1">
    <source>
        <dbReference type="PROSITE" id="PS50112"/>
    </source>
</evidence>
<feature type="domain" description="PAS" evidence="1">
    <location>
        <begin position="35"/>
        <end position="85"/>
    </location>
</feature>
<dbReference type="CDD" id="cd01949">
    <property type="entry name" value="GGDEF"/>
    <property type="match status" value="1"/>
</dbReference>
<dbReference type="InterPro" id="IPR035965">
    <property type="entry name" value="PAS-like_dom_sf"/>
</dbReference>
<dbReference type="PANTHER" id="PTHR44757:SF2">
    <property type="entry name" value="BIOFILM ARCHITECTURE MAINTENANCE PROTEIN MBAA"/>
    <property type="match status" value="1"/>
</dbReference>
<sequence>MTVTDALLNALMSEADTLLLGLFDNALVGVYVIQDDRFVYVNATLAAMFGYTQDEVCGKLGPLDLTDADQQPIAQSEIDKRLSGQAKASFYGFQGTRKDGSTFDAEVFGVATRFQGRTAIIGILTDVTKRRVAERDLADKLHFIAGLMETIPNPVFYKDEQGRYLGCNKAFEAFLGTPREALIGRSVFEISPPELAARYHAADQALFDHPGTQVYEAQVKGADGEYRDVIFYKATFERADGALGGLLGVVLDITDRKRMEAQIRRDAYYDTLTGLPNRRLFEERVAKAFEQARHDGSTLALLFIDLDRFKDVNDTLGHRTGDLLLAAAGQRIQACLQPGDTVARWSGDEFIAALPEVGSADTAGRIAQRILDTLAAPFVLDGQPTTVTASVGMALFPDDGDSVETLMSYADQGMYIAKTAGRNGFCQFIPAHQAAARARRELASDLREALANDQFQLLYQPIVRLDDLAVVKAEALIRWHHPRLGLIPPDRFIPLAEEINLIGEIGDWVFRQASHDVVVWNDARSPGSPVIQVSVNKSPRQILTGKSEEIWLNHLTESAIPPEYVAIEITEGLLLDASAEVVRKLEAFRRSGVQISLDDFGTGYSAMAYLKKFAIDTLKIDRSFVKDMLSNPSDRAIVEAVIAMAHKLGIQVIAEGVETEAHSTALSEAGCDFGQGYHFARPMPADAFEIFLAQRSNETTA</sequence>
<dbReference type="PROSITE" id="PS50883">
    <property type="entry name" value="EAL"/>
    <property type="match status" value="1"/>
</dbReference>
<gene>
    <name evidence="5" type="ORF">G3580_06020</name>
</gene>
<feature type="domain" description="PAS" evidence="1">
    <location>
        <begin position="140"/>
        <end position="194"/>
    </location>
</feature>
<accession>A0A6C1B2M8</accession>
<dbReference type="SMART" id="SM00052">
    <property type="entry name" value="EAL"/>
    <property type="match status" value="1"/>
</dbReference>
<dbReference type="SMART" id="SM00091">
    <property type="entry name" value="PAS"/>
    <property type="match status" value="2"/>
</dbReference>
<feature type="domain" description="EAL" evidence="3">
    <location>
        <begin position="439"/>
        <end position="696"/>
    </location>
</feature>
<dbReference type="SMART" id="SM00267">
    <property type="entry name" value="GGDEF"/>
    <property type="match status" value="1"/>
</dbReference>
<evidence type="ECO:0000259" key="2">
    <source>
        <dbReference type="PROSITE" id="PS50113"/>
    </source>
</evidence>
<proteinExistence type="predicted"/>
<dbReference type="Pfam" id="PF13426">
    <property type="entry name" value="PAS_9"/>
    <property type="match status" value="1"/>
</dbReference>
<dbReference type="InterPro" id="IPR001610">
    <property type="entry name" value="PAC"/>
</dbReference>
<evidence type="ECO:0000259" key="3">
    <source>
        <dbReference type="PROSITE" id="PS50883"/>
    </source>
</evidence>
<feature type="domain" description="PAC" evidence="2">
    <location>
        <begin position="213"/>
        <end position="265"/>
    </location>
</feature>
<dbReference type="SUPFAM" id="SSF141868">
    <property type="entry name" value="EAL domain-like"/>
    <property type="match status" value="1"/>
</dbReference>
<dbReference type="PROSITE" id="PS50113">
    <property type="entry name" value="PAC"/>
    <property type="match status" value="1"/>
</dbReference>
<dbReference type="CDD" id="cd01948">
    <property type="entry name" value="EAL"/>
    <property type="match status" value="1"/>
</dbReference>
<dbReference type="FunFam" id="3.30.70.270:FF:000001">
    <property type="entry name" value="Diguanylate cyclase domain protein"/>
    <property type="match status" value="1"/>
</dbReference>
<dbReference type="AlphaFoldDB" id="A0A6C1B2M8"/>
<dbReference type="GO" id="GO:0003824">
    <property type="term" value="F:catalytic activity"/>
    <property type="evidence" value="ECO:0007669"/>
    <property type="project" value="UniProtKB-ARBA"/>
</dbReference>
<dbReference type="InterPro" id="IPR000160">
    <property type="entry name" value="GGDEF_dom"/>
</dbReference>
<dbReference type="PROSITE" id="PS50887">
    <property type="entry name" value="GGDEF"/>
    <property type="match status" value="1"/>
</dbReference>
<dbReference type="Pfam" id="PF00990">
    <property type="entry name" value="GGDEF"/>
    <property type="match status" value="1"/>
</dbReference>
<dbReference type="InterPro" id="IPR035919">
    <property type="entry name" value="EAL_sf"/>
</dbReference>
<dbReference type="NCBIfam" id="TIGR00229">
    <property type="entry name" value="sensory_box"/>
    <property type="match status" value="2"/>
</dbReference>
<dbReference type="SMART" id="SM00086">
    <property type="entry name" value="PAC"/>
    <property type="match status" value="2"/>
</dbReference>
<organism evidence="5 6">
    <name type="scientific">Nitrogeniibacter mangrovi</name>
    <dbReference type="NCBI Taxonomy" id="2016596"/>
    <lineage>
        <taxon>Bacteria</taxon>
        <taxon>Pseudomonadati</taxon>
        <taxon>Pseudomonadota</taxon>
        <taxon>Betaproteobacteria</taxon>
        <taxon>Rhodocyclales</taxon>
        <taxon>Zoogloeaceae</taxon>
        <taxon>Nitrogeniibacter</taxon>
    </lineage>
</organism>